<dbReference type="AlphaFoldDB" id="A0A2V1D4R7"/>
<dbReference type="Pfam" id="PF20516">
    <property type="entry name" value="PDDEXK_12"/>
    <property type="match status" value="1"/>
</dbReference>
<accession>A0A2V1D4R7</accession>
<protein>
    <recommendedName>
        <fullName evidence="2">PD-(D/E)XK nuclease-like domain-containing protein</fullName>
    </recommendedName>
</protein>
<evidence type="ECO:0000256" key="1">
    <source>
        <dbReference type="SAM" id="MobiDB-lite"/>
    </source>
</evidence>
<evidence type="ECO:0000313" key="4">
    <source>
        <dbReference type="Proteomes" id="UP000244855"/>
    </source>
</evidence>
<sequence length="471" mass="52685">MLPYHLNPTYGRHIARSRIASAMPSDVRLSSDISRWLDAVASPTTTVLPPINVDAHSDNHNHIGTHAATKKRLRSEDIDSGIGVSPNDSDEPTTPTPRPPKRQRNADEPHFSAPPSPSRTSRSTPSISSHSVSSIASRNSSPVKQLQTLADDVECPVTFRDFDNVQALDTEEDGEVSRMQRIVRRFADGIGILEYETDATFQAAIADIPISDQERMLYPWARRTDSPEMGVMPPITDLSAIKHSAWELNTGGGGSEDEWNTEVHYPLLKLALCTSVYSKSLCLHSVKSAKVAPLSLAKQTLPKRVVDYVFCLKPDTTIDTAFRSLKPLPGGVNKSWNHVLHTEGVRKNPIVINIETKNPMSSWAEGKPQIGIWTDAWLRRCELLWQEGRDTDARLSAWPVIPVLIVQGHEWHLLIATKSDQGLVFREQIPIGSTRNCFDMLKIVATLHWLLQWAETTWRPWFLSLIDKEVD</sequence>
<gene>
    <name evidence="3" type="ORF">DM02DRAFT_619557</name>
</gene>
<dbReference type="Proteomes" id="UP000244855">
    <property type="component" value="Unassembled WGS sequence"/>
</dbReference>
<feature type="region of interest" description="Disordered" evidence="1">
    <location>
        <begin position="53"/>
        <end position="143"/>
    </location>
</feature>
<reference evidence="3 4" key="1">
    <citation type="journal article" date="2018" name="Sci. Rep.">
        <title>Comparative genomics provides insights into the lifestyle and reveals functional heterogeneity of dark septate endophytic fungi.</title>
        <authorList>
            <person name="Knapp D.G."/>
            <person name="Nemeth J.B."/>
            <person name="Barry K."/>
            <person name="Hainaut M."/>
            <person name="Henrissat B."/>
            <person name="Johnson J."/>
            <person name="Kuo A."/>
            <person name="Lim J.H.P."/>
            <person name="Lipzen A."/>
            <person name="Nolan M."/>
            <person name="Ohm R.A."/>
            <person name="Tamas L."/>
            <person name="Grigoriev I.V."/>
            <person name="Spatafora J.W."/>
            <person name="Nagy L.G."/>
            <person name="Kovacs G.M."/>
        </authorList>
    </citation>
    <scope>NUCLEOTIDE SEQUENCE [LARGE SCALE GENOMIC DNA]</scope>
    <source>
        <strain evidence="3 4">DSE2036</strain>
    </source>
</reference>
<name>A0A2V1D4R7_9PLEO</name>
<keyword evidence="4" id="KW-1185">Reference proteome</keyword>
<dbReference type="OrthoDB" id="4161186at2759"/>
<feature type="compositionally biased region" description="Low complexity" evidence="1">
    <location>
        <begin position="118"/>
        <end position="143"/>
    </location>
</feature>
<dbReference type="STRING" id="97972.A0A2V1D4R7"/>
<proteinExistence type="predicted"/>
<feature type="domain" description="PD-(D/E)XK nuclease-like" evidence="2">
    <location>
        <begin position="220"/>
        <end position="459"/>
    </location>
</feature>
<dbReference type="EMBL" id="KZ805621">
    <property type="protein sequence ID" value="PVH93037.1"/>
    <property type="molecule type" value="Genomic_DNA"/>
</dbReference>
<evidence type="ECO:0000313" key="3">
    <source>
        <dbReference type="EMBL" id="PVH93037.1"/>
    </source>
</evidence>
<evidence type="ECO:0000259" key="2">
    <source>
        <dbReference type="Pfam" id="PF20516"/>
    </source>
</evidence>
<dbReference type="InterPro" id="IPR046797">
    <property type="entry name" value="PDDEXK_12"/>
</dbReference>
<organism evidence="3 4">
    <name type="scientific">Periconia macrospinosa</name>
    <dbReference type="NCBI Taxonomy" id="97972"/>
    <lineage>
        <taxon>Eukaryota</taxon>
        <taxon>Fungi</taxon>
        <taxon>Dikarya</taxon>
        <taxon>Ascomycota</taxon>
        <taxon>Pezizomycotina</taxon>
        <taxon>Dothideomycetes</taxon>
        <taxon>Pleosporomycetidae</taxon>
        <taxon>Pleosporales</taxon>
        <taxon>Massarineae</taxon>
        <taxon>Periconiaceae</taxon>
        <taxon>Periconia</taxon>
    </lineage>
</organism>